<dbReference type="FunFam" id="3.30.420.40:FF:000097">
    <property type="entry name" value="tRNA threonylcarbamoyladenosine biosynthesis protein TsaB"/>
    <property type="match status" value="1"/>
</dbReference>
<dbReference type="AlphaFoldDB" id="A0A3B1AGZ3"/>
<comment type="subcellular location">
    <subcellularLocation>
        <location evidence="1">Cytoplasm</location>
    </subcellularLocation>
</comment>
<evidence type="ECO:0000256" key="2">
    <source>
        <dbReference type="ARBA" id="ARBA00022490"/>
    </source>
</evidence>
<protein>
    <submittedName>
        <fullName evidence="5">tRNA threonylcarbamoyladenosine biosynthesis protein TsaB</fullName>
    </submittedName>
</protein>
<dbReference type="InterPro" id="IPR043129">
    <property type="entry name" value="ATPase_NBD"/>
</dbReference>
<feature type="domain" description="Gcp-like" evidence="4">
    <location>
        <begin position="30"/>
        <end position="153"/>
    </location>
</feature>
<dbReference type="NCBIfam" id="TIGR03725">
    <property type="entry name" value="T6A_YeaZ"/>
    <property type="match status" value="1"/>
</dbReference>
<evidence type="ECO:0000259" key="4">
    <source>
        <dbReference type="Pfam" id="PF00814"/>
    </source>
</evidence>
<accession>A0A3B1AGZ3</accession>
<dbReference type="PANTHER" id="PTHR11735:SF11">
    <property type="entry name" value="TRNA THREONYLCARBAMOYLADENOSINE BIOSYNTHESIS PROTEIN TSAB"/>
    <property type="match status" value="1"/>
</dbReference>
<reference evidence="5" key="1">
    <citation type="submission" date="2018-06" db="EMBL/GenBank/DDBJ databases">
        <authorList>
            <person name="Zhirakovskaya E."/>
        </authorList>
    </citation>
    <scope>NUCLEOTIDE SEQUENCE</scope>
</reference>
<dbReference type="CDD" id="cd24032">
    <property type="entry name" value="ASKHA_NBD_TsaB"/>
    <property type="match status" value="1"/>
</dbReference>
<dbReference type="GO" id="GO:0005829">
    <property type="term" value="C:cytosol"/>
    <property type="evidence" value="ECO:0007669"/>
    <property type="project" value="TreeGrafter"/>
</dbReference>
<keyword evidence="2" id="KW-0963">Cytoplasm</keyword>
<evidence type="ECO:0000256" key="3">
    <source>
        <dbReference type="ARBA" id="ARBA00022694"/>
    </source>
</evidence>
<evidence type="ECO:0000313" key="5">
    <source>
        <dbReference type="EMBL" id="VAW98737.1"/>
    </source>
</evidence>
<sequence length="236" mass="25905">MNILAIDTVTEMCSVALLSHKNIYSQERFVPQQHTQVILAMVQQLLAEAQLGLSNLDAISFSRGPGSFTGLRICASVTQGLALAHDLSVIPISSLAILAQGAVRLDKQASILACMDARKNEVYWACYQFEDNQLNLFGDEQVTAPADVKLENNLGWHGVGTGFVQFGDELNVNSLVNLNSVEAKRYPLAQDMLPLATQAWEMRNNSESKMVVDVSLALPKYLRDNVAIPQKARTTK</sequence>
<gene>
    <name evidence="5" type="ORF">MNBD_GAMMA21-400</name>
</gene>
<dbReference type="EMBL" id="UOFR01000063">
    <property type="protein sequence ID" value="VAW98737.1"/>
    <property type="molecule type" value="Genomic_DNA"/>
</dbReference>
<organism evidence="5">
    <name type="scientific">hydrothermal vent metagenome</name>
    <dbReference type="NCBI Taxonomy" id="652676"/>
    <lineage>
        <taxon>unclassified sequences</taxon>
        <taxon>metagenomes</taxon>
        <taxon>ecological metagenomes</taxon>
    </lineage>
</organism>
<keyword evidence="3" id="KW-0819">tRNA processing</keyword>
<dbReference type="Pfam" id="PF00814">
    <property type="entry name" value="TsaD"/>
    <property type="match status" value="1"/>
</dbReference>
<dbReference type="PANTHER" id="PTHR11735">
    <property type="entry name" value="TRNA N6-ADENOSINE THREONYLCARBAMOYLTRANSFERASE"/>
    <property type="match status" value="1"/>
</dbReference>
<dbReference type="GO" id="GO:0002949">
    <property type="term" value="P:tRNA threonylcarbamoyladenosine modification"/>
    <property type="evidence" value="ECO:0007669"/>
    <property type="project" value="InterPro"/>
</dbReference>
<evidence type="ECO:0000256" key="1">
    <source>
        <dbReference type="ARBA" id="ARBA00004496"/>
    </source>
</evidence>
<proteinExistence type="predicted"/>
<name>A0A3B1AGZ3_9ZZZZ</name>
<dbReference type="InterPro" id="IPR000905">
    <property type="entry name" value="Gcp-like_dom"/>
</dbReference>
<dbReference type="Gene3D" id="3.30.420.40">
    <property type="match status" value="2"/>
</dbReference>
<dbReference type="InterPro" id="IPR022496">
    <property type="entry name" value="T6A_TsaB"/>
</dbReference>
<dbReference type="SUPFAM" id="SSF53067">
    <property type="entry name" value="Actin-like ATPase domain"/>
    <property type="match status" value="2"/>
</dbReference>